<feature type="region of interest" description="Disordered" evidence="1">
    <location>
        <begin position="108"/>
        <end position="162"/>
    </location>
</feature>
<reference evidence="3 4" key="1">
    <citation type="submission" date="2016-05" db="EMBL/GenBank/DDBJ databases">
        <title>Genome sequencing reveals origins of a unique bacterial endosymbiosis in the earliest lineages of terrestrial Fungi.</title>
        <authorList>
            <consortium name="DOE Joint Genome Institute"/>
            <person name="Uehling J."/>
            <person name="Gryganskyi A."/>
            <person name="Hameed K."/>
            <person name="Tschaplinski T."/>
            <person name="Misztal P."/>
            <person name="Wu S."/>
            <person name="Desiro A."/>
            <person name="Vande Pol N."/>
            <person name="Du Z.-Y."/>
            <person name="Zienkiewicz A."/>
            <person name="Zienkiewicz K."/>
            <person name="Morin E."/>
            <person name="Tisserant E."/>
            <person name="Splivallo R."/>
            <person name="Hainaut M."/>
            <person name="Henrissat B."/>
            <person name="Ohm R."/>
            <person name="Kuo A."/>
            <person name="Yan J."/>
            <person name="Lipzen A."/>
            <person name="Nolan M."/>
            <person name="Labutti K."/>
            <person name="Barry K."/>
            <person name="Goldstein A."/>
            <person name="Labbe J."/>
            <person name="Schadt C."/>
            <person name="Tuskan G."/>
            <person name="Grigoriev I."/>
            <person name="Martin F."/>
            <person name="Vilgalys R."/>
            <person name="Bonito G."/>
        </authorList>
    </citation>
    <scope>NUCLEOTIDE SEQUENCE [LARGE SCALE GENOMIC DNA]</scope>
    <source>
        <strain evidence="3 4">AG-77</strain>
    </source>
</reference>
<proteinExistence type="predicted"/>
<dbReference type="InterPro" id="IPR027417">
    <property type="entry name" value="P-loop_NTPase"/>
</dbReference>
<dbReference type="GO" id="GO:0005525">
    <property type="term" value="F:GTP binding"/>
    <property type="evidence" value="ECO:0007669"/>
    <property type="project" value="InterPro"/>
</dbReference>
<dbReference type="SUPFAM" id="SSF52540">
    <property type="entry name" value="P-loop containing nucleoside triphosphate hydrolases"/>
    <property type="match status" value="1"/>
</dbReference>
<dbReference type="AlphaFoldDB" id="A0A197JGM1"/>
<name>A0A197JGM1_9FUNG</name>
<gene>
    <name evidence="3" type="ORF">K457DRAFT_129861</name>
</gene>
<evidence type="ECO:0000259" key="2">
    <source>
        <dbReference type="Pfam" id="PF01926"/>
    </source>
</evidence>
<dbReference type="InterPro" id="IPR006073">
    <property type="entry name" value="GTP-bd"/>
</dbReference>
<feature type="domain" description="G" evidence="2">
    <location>
        <begin position="190"/>
        <end position="304"/>
    </location>
</feature>
<evidence type="ECO:0000256" key="1">
    <source>
        <dbReference type="SAM" id="MobiDB-lite"/>
    </source>
</evidence>
<dbReference type="Gene3D" id="3.40.50.300">
    <property type="entry name" value="P-loop containing nucleotide triphosphate hydrolases"/>
    <property type="match status" value="1"/>
</dbReference>
<organism evidence="3 4">
    <name type="scientific">Linnemannia elongata AG-77</name>
    <dbReference type="NCBI Taxonomy" id="1314771"/>
    <lineage>
        <taxon>Eukaryota</taxon>
        <taxon>Fungi</taxon>
        <taxon>Fungi incertae sedis</taxon>
        <taxon>Mucoromycota</taxon>
        <taxon>Mortierellomycotina</taxon>
        <taxon>Mortierellomycetes</taxon>
        <taxon>Mortierellales</taxon>
        <taxon>Mortierellaceae</taxon>
        <taxon>Linnemannia</taxon>
    </lineage>
</organism>
<evidence type="ECO:0000313" key="4">
    <source>
        <dbReference type="Proteomes" id="UP000078512"/>
    </source>
</evidence>
<accession>A0A197JGM1</accession>
<dbReference type="Pfam" id="PF01926">
    <property type="entry name" value="MMR_HSR1"/>
    <property type="match status" value="1"/>
</dbReference>
<dbReference type="Proteomes" id="UP000078512">
    <property type="component" value="Unassembled WGS sequence"/>
</dbReference>
<sequence>MAKQSSSSLLCGLDQHPLANRGDGFDTIDPTSDQKKSNRSSLDGNITHEPSHGSPLRPAMSLSYTDMPQQMPHSIAHPSLQFNVEFSYVPDSRDEEFVSSSDFKALPELPSTMSGWKTNEGRNSGQFERAPPGPTLSSHHYDLTIPSSPRPRPSEVGGNGLHSRSLSIVHSERSSSLGINSATAALAPAVVLVGNPGAGKSAILNALGGNFESRLNPLTGLTRQVTTADVFVGNNSGTSDKNSGNRLHLIDLPGIYDHSEGEMDRLSHHFRLLYEVLSDERRQYLIFFVIAPRNGRIDASDIALMKLVLAILRKGPKVGFIFTQVESEDFMTKVKGSDFLPTLLKVMGQQASGGSTLLERKRSLVLERHSGTFSAENIMEIQNFILSFTPKKVQFTDILAILAKIYFSRLLQEKPK</sequence>
<keyword evidence="4" id="KW-1185">Reference proteome</keyword>
<dbReference type="EMBL" id="KV442096">
    <property type="protein sequence ID" value="OAQ24332.1"/>
    <property type="molecule type" value="Genomic_DNA"/>
</dbReference>
<evidence type="ECO:0000313" key="3">
    <source>
        <dbReference type="EMBL" id="OAQ24332.1"/>
    </source>
</evidence>
<protein>
    <recommendedName>
        <fullName evidence="2">G domain-containing protein</fullName>
    </recommendedName>
</protein>
<dbReference type="OrthoDB" id="8954335at2759"/>
<feature type="region of interest" description="Disordered" evidence="1">
    <location>
        <begin position="1"/>
        <end position="62"/>
    </location>
</feature>
<feature type="compositionally biased region" description="Polar residues" evidence="1">
    <location>
        <begin position="111"/>
        <end position="126"/>
    </location>
</feature>